<feature type="chain" id="PRO_5043698667" description="Peptidase S1 domain-containing protein" evidence="6">
    <location>
        <begin position="24"/>
        <end position="319"/>
    </location>
</feature>
<name>A0AAV9RDX6_9TELE</name>
<dbReference type="GO" id="GO:0006508">
    <property type="term" value="P:proteolysis"/>
    <property type="evidence" value="ECO:0007669"/>
    <property type="project" value="UniProtKB-KW"/>
</dbReference>
<dbReference type="PROSITE" id="PS00134">
    <property type="entry name" value="TRYPSIN_HIS"/>
    <property type="match status" value="1"/>
</dbReference>
<evidence type="ECO:0000313" key="9">
    <source>
        <dbReference type="Proteomes" id="UP001311232"/>
    </source>
</evidence>
<accession>A0AAV9RDX6</accession>
<dbReference type="PANTHER" id="PTHR24253">
    <property type="entry name" value="TRANSMEMBRANE PROTEASE SERINE"/>
    <property type="match status" value="1"/>
</dbReference>
<dbReference type="PANTHER" id="PTHR24253:SF127">
    <property type="entry name" value="SERINE PROTEASE 27-LIKE"/>
    <property type="match status" value="1"/>
</dbReference>
<dbReference type="FunFam" id="2.40.10.10:FF:000024">
    <property type="entry name" value="Serine protease 53"/>
    <property type="match status" value="1"/>
</dbReference>
<protein>
    <recommendedName>
        <fullName evidence="7">Peptidase S1 domain-containing protein</fullName>
    </recommendedName>
</protein>
<dbReference type="GO" id="GO:0004252">
    <property type="term" value="F:serine-type endopeptidase activity"/>
    <property type="evidence" value="ECO:0007669"/>
    <property type="project" value="InterPro"/>
</dbReference>
<sequence length="319" mass="34107">MATSTLWVLLMCTVLSGRAGVKAQDCGVAPLNTKIVGGDGATAGSWPWQVSVHYKGSHICGGTLINNQWVLTAAHCIIRNTVSDWTLFLGRETQAGPNANEVSRQVSQVILHPNYNNTLNNNDIALMKLSSVVVFTNFIRPICLAGSGSQFFNTTSCWSTGWGKRLSNQTLPATEKLQQVQIPVIGNKQCACSYIPTDATITSKMICAGQENKGACQGDSGGPLQCKQNSKWIQAGITSFGIPCATAGFPEVYARVSDFQTWITDQISGTTAGFVTFTSTGTDPDSSFTCRNSGNSGKLSAELLFVISVTVMLHSFITQ</sequence>
<proteinExistence type="predicted"/>
<keyword evidence="5" id="KW-0720">Serine protease</keyword>
<dbReference type="InterPro" id="IPR001254">
    <property type="entry name" value="Trypsin_dom"/>
</dbReference>
<reference evidence="8 9" key="1">
    <citation type="submission" date="2021-06" db="EMBL/GenBank/DDBJ databases">
        <authorList>
            <person name="Palmer J.M."/>
        </authorList>
    </citation>
    <scope>NUCLEOTIDE SEQUENCE [LARGE SCALE GENOMIC DNA]</scope>
    <source>
        <strain evidence="8 9">MEX-2019</strain>
        <tissue evidence="8">Muscle</tissue>
    </source>
</reference>
<evidence type="ECO:0000256" key="3">
    <source>
        <dbReference type="ARBA" id="ARBA00022801"/>
    </source>
</evidence>
<evidence type="ECO:0000259" key="7">
    <source>
        <dbReference type="PROSITE" id="PS50240"/>
    </source>
</evidence>
<dbReference type="PRINTS" id="PR00722">
    <property type="entry name" value="CHYMOTRYPSIN"/>
</dbReference>
<evidence type="ECO:0000256" key="5">
    <source>
        <dbReference type="RuleBase" id="RU363034"/>
    </source>
</evidence>
<evidence type="ECO:0000256" key="4">
    <source>
        <dbReference type="ARBA" id="ARBA00023157"/>
    </source>
</evidence>
<dbReference type="AlphaFoldDB" id="A0AAV9RDX6"/>
<evidence type="ECO:0000256" key="1">
    <source>
        <dbReference type="ARBA" id="ARBA00022670"/>
    </source>
</evidence>
<dbReference type="EMBL" id="JAHHUM010002032">
    <property type="protein sequence ID" value="KAK5607181.1"/>
    <property type="molecule type" value="Genomic_DNA"/>
</dbReference>
<evidence type="ECO:0000256" key="2">
    <source>
        <dbReference type="ARBA" id="ARBA00022729"/>
    </source>
</evidence>
<dbReference type="PROSITE" id="PS50240">
    <property type="entry name" value="TRYPSIN_DOM"/>
    <property type="match status" value="1"/>
</dbReference>
<keyword evidence="9" id="KW-1185">Reference proteome</keyword>
<keyword evidence="3 5" id="KW-0378">Hydrolase</keyword>
<dbReference type="InterPro" id="IPR009003">
    <property type="entry name" value="Peptidase_S1_PA"/>
</dbReference>
<dbReference type="InterPro" id="IPR018114">
    <property type="entry name" value="TRYPSIN_HIS"/>
</dbReference>
<keyword evidence="4" id="KW-1015">Disulfide bond</keyword>
<organism evidence="8 9">
    <name type="scientific">Crenichthys baileyi</name>
    <name type="common">White River springfish</name>
    <dbReference type="NCBI Taxonomy" id="28760"/>
    <lineage>
        <taxon>Eukaryota</taxon>
        <taxon>Metazoa</taxon>
        <taxon>Chordata</taxon>
        <taxon>Craniata</taxon>
        <taxon>Vertebrata</taxon>
        <taxon>Euteleostomi</taxon>
        <taxon>Actinopterygii</taxon>
        <taxon>Neopterygii</taxon>
        <taxon>Teleostei</taxon>
        <taxon>Neoteleostei</taxon>
        <taxon>Acanthomorphata</taxon>
        <taxon>Ovalentaria</taxon>
        <taxon>Atherinomorphae</taxon>
        <taxon>Cyprinodontiformes</taxon>
        <taxon>Goodeidae</taxon>
        <taxon>Crenichthys</taxon>
    </lineage>
</organism>
<keyword evidence="2 6" id="KW-0732">Signal</keyword>
<comment type="caution">
    <text evidence="8">The sequence shown here is derived from an EMBL/GenBank/DDBJ whole genome shotgun (WGS) entry which is preliminary data.</text>
</comment>
<dbReference type="Gene3D" id="2.40.10.10">
    <property type="entry name" value="Trypsin-like serine proteases"/>
    <property type="match status" value="1"/>
</dbReference>
<dbReference type="SUPFAM" id="SSF50494">
    <property type="entry name" value="Trypsin-like serine proteases"/>
    <property type="match status" value="1"/>
</dbReference>
<dbReference type="Proteomes" id="UP001311232">
    <property type="component" value="Unassembled WGS sequence"/>
</dbReference>
<dbReference type="InterPro" id="IPR033116">
    <property type="entry name" value="TRYPSIN_SER"/>
</dbReference>
<dbReference type="PROSITE" id="PS00135">
    <property type="entry name" value="TRYPSIN_SER"/>
    <property type="match status" value="1"/>
</dbReference>
<dbReference type="SMART" id="SM00020">
    <property type="entry name" value="Tryp_SPc"/>
    <property type="match status" value="1"/>
</dbReference>
<gene>
    <name evidence="8" type="ORF">CRENBAI_006458</name>
</gene>
<feature type="signal peptide" evidence="6">
    <location>
        <begin position="1"/>
        <end position="23"/>
    </location>
</feature>
<dbReference type="InterPro" id="IPR001314">
    <property type="entry name" value="Peptidase_S1A"/>
</dbReference>
<dbReference type="CDD" id="cd00190">
    <property type="entry name" value="Tryp_SPc"/>
    <property type="match status" value="1"/>
</dbReference>
<dbReference type="InterPro" id="IPR043504">
    <property type="entry name" value="Peptidase_S1_PA_chymotrypsin"/>
</dbReference>
<evidence type="ECO:0000256" key="6">
    <source>
        <dbReference type="SAM" id="SignalP"/>
    </source>
</evidence>
<feature type="domain" description="Peptidase S1" evidence="7">
    <location>
        <begin position="35"/>
        <end position="268"/>
    </location>
</feature>
<keyword evidence="1 5" id="KW-0645">Protease</keyword>
<dbReference type="Pfam" id="PF00089">
    <property type="entry name" value="Trypsin"/>
    <property type="match status" value="1"/>
</dbReference>
<evidence type="ECO:0000313" key="8">
    <source>
        <dbReference type="EMBL" id="KAK5607181.1"/>
    </source>
</evidence>